<accession>A0A3B0ZA85</accession>
<dbReference type="PANTHER" id="PTHR30349:SF90">
    <property type="entry name" value="TYROSINE RECOMBINASE XERD"/>
    <property type="match status" value="1"/>
</dbReference>
<dbReference type="NCBIfam" id="TIGR02225">
    <property type="entry name" value="recomb_XerD"/>
    <property type="match status" value="1"/>
</dbReference>
<evidence type="ECO:0000256" key="9">
    <source>
        <dbReference type="ARBA" id="ARBA00023172"/>
    </source>
</evidence>
<sequence length="305" mass="34610">MGKIDQINSAQQQLIESFIDALWMERGLSANTLDAYQTDLAALSEWLHRQSATGLLEAEREQLLDYLAYRVQQKKSPRSNARLLSSMRRFYHYQIREKRLEDNPCVRIEAPKIGRSLPQALTEAEIDALFEVLDVEQANELRDRAMLEVMYASGLRVSELVGLQQSQINLRQGVARILGKGAKERIVPLGEESVEWLQCYLKSARPGLAKGNASEVLFISSRGSQVTRQTFWYAIKRYAQRAGITKKLSPHTLRHSFATHLLNNGADLRVVQMLLGHSDLSTTQIYTHIAKARLQALHAKHHPRG</sequence>
<keyword evidence="6" id="KW-0159">Chromosome partition</keyword>
<dbReference type="SUPFAM" id="SSF56349">
    <property type="entry name" value="DNA breaking-rejoining enzymes"/>
    <property type="match status" value="1"/>
</dbReference>
<dbReference type="GO" id="GO:0005737">
    <property type="term" value="C:cytoplasm"/>
    <property type="evidence" value="ECO:0007669"/>
    <property type="project" value="UniProtKB-SubCell"/>
</dbReference>
<evidence type="ECO:0000256" key="2">
    <source>
        <dbReference type="ARBA" id="ARBA00010450"/>
    </source>
</evidence>
<evidence type="ECO:0000259" key="12">
    <source>
        <dbReference type="PROSITE" id="PS51900"/>
    </source>
</evidence>
<feature type="domain" description="Tyr recombinase" evidence="11">
    <location>
        <begin position="116"/>
        <end position="299"/>
    </location>
</feature>
<dbReference type="Pfam" id="PF00589">
    <property type="entry name" value="Phage_integrase"/>
    <property type="match status" value="1"/>
</dbReference>
<dbReference type="NCBIfam" id="NF001399">
    <property type="entry name" value="PRK00283.1"/>
    <property type="match status" value="1"/>
</dbReference>
<dbReference type="GO" id="GO:0009009">
    <property type="term" value="F:site-specific recombinase activity"/>
    <property type="evidence" value="ECO:0007669"/>
    <property type="project" value="InterPro"/>
</dbReference>
<dbReference type="GO" id="GO:0003677">
    <property type="term" value="F:DNA binding"/>
    <property type="evidence" value="ECO:0007669"/>
    <property type="project" value="UniProtKB-KW"/>
</dbReference>
<dbReference type="Pfam" id="PF02899">
    <property type="entry name" value="Phage_int_SAM_1"/>
    <property type="match status" value="1"/>
</dbReference>
<dbReference type="InterPro" id="IPR023009">
    <property type="entry name" value="Tyrosine_recombinase_XerC/XerD"/>
</dbReference>
<comment type="subcellular location">
    <subcellularLocation>
        <location evidence="1">Cytoplasm</location>
    </subcellularLocation>
</comment>
<feature type="domain" description="Core-binding (CB)" evidence="12">
    <location>
        <begin position="9"/>
        <end position="95"/>
    </location>
</feature>
<evidence type="ECO:0000256" key="1">
    <source>
        <dbReference type="ARBA" id="ARBA00004496"/>
    </source>
</evidence>
<proteinExistence type="inferred from homology"/>
<dbReference type="InterPro" id="IPR050090">
    <property type="entry name" value="Tyrosine_recombinase_XerCD"/>
</dbReference>
<evidence type="ECO:0000259" key="11">
    <source>
        <dbReference type="PROSITE" id="PS51898"/>
    </source>
</evidence>
<dbReference type="PROSITE" id="PS51898">
    <property type="entry name" value="TYR_RECOMBINASE"/>
    <property type="match status" value="1"/>
</dbReference>
<dbReference type="CDD" id="cd00798">
    <property type="entry name" value="INT_XerDC_C"/>
    <property type="match status" value="1"/>
</dbReference>
<dbReference type="GO" id="GO:0051301">
    <property type="term" value="P:cell division"/>
    <property type="evidence" value="ECO:0007669"/>
    <property type="project" value="UniProtKB-KW"/>
</dbReference>
<dbReference type="PANTHER" id="PTHR30349">
    <property type="entry name" value="PHAGE INTEGRASE-RELATED"/>
    <property type="match status" value="1"/>
</dbReference>
<name>A0A3B0ZA85_9ZZZZ</name>
<dbReference type="InterPro" id="IPR044068">
    <property type="entry name" value="CB"/>
</dbReference>
<dbReference type="InterPro" id="IPR002104">
    <property type="entry name" value="Integrase_catalytic"/>
</dbReference>
<dbReference type="InterPro" id="IPR010998">
    <property type="entry name" value="Integrase_recombinase_N"/>
</dbReference>
<keyword evidence="5" id="KW-0132">Cell division</keyword>
<evidence type="ECO:0000256" key="10">
    <source>
        <dbReference type="ARBA" id="ARBA00023306"/>
    </source>
</evidence>
<gene>
    <name evidence="13" type="ORF">MNBD_GAMMA18-621</name>
</gene>
<dbReference type="Gene3D" id="1.10.443.10">
    <property type="entry name" value="Intergrase catalytic core"/>
    <property type="match status" value="1"/>
</dbReference>
<dbReference type="NCBIfam" id="NF040815">
    <property type="entry name" value="recomb_XerA_Arch"/>
    <property type="match status" value="1"/>
</dbReference>
<dbReference type="GO" id="GO:0007059">
    <property type="term" value="P:chromosome segregation"/>
    <property type="evidence" value="ECO:0007669"/>
    <property type="project" value="UniProtKB-KW"/>
</dbReference>
<dbReference type="EMBL" id="UOFP01000320">
    <property type="protein sequence ID" value="VAW90318.1"/>
    <property type="molecule type" value="Genomic_DNA"/>
</dbReference>
<dbReference type="InterPro" id="IPR011010">
    <property type="entry name" value="DNA_brk_join_enz"/>
</dbReference>
<evidence type="ECO:0000313" key="13">
    <source>
        <dbReference type="EMBL" id="VAW90318.1"/>
    </source>
</evidence>
<dbReference type="AlphaFoldDB" id="A0A3B0ZA85"/>
<protein>
    <recommendedName>
        <fullName evidence="3">Tyrosine recombinase XerD</fullName>
    </recommendedName>
</protein>
<dbReference type="HAMAP" id="MF_01808">
    <property type="entry name" value="Recomb_XerC_XerD"/>
    <property type="match status" value="1"/>
</dbReference>
<evidence type="ECO:0000256" key="4">
    <source>
        <dbReference type="ARBA" id="ARBA00022490"/>
    </source>
</evidence>
<dbReference type="InterPro" id="IPR004107">
    <property type="entry name" value="Integrase_SAM-like_N"/>
</dbReference>
<dbReference type="HAMAP" id="MF_01807">
    <property type="entry name" value="Recomb_XerD"/>
    <property type="match status" value="1"/>
</dbReference>
<evidence type="ECO:0000256" key="7">
    <source>
        <dbReference type="ARBA" id="ARBA00022908"/>
    </source>
</evidence>
<keyword evidence="8" id="KW-0238">DNA-binding</keyword>
<dbReference type="SUPFAM" id="SSF47823">
    <property type="entry name" value="lambda integrase-like, N-terminal domain"/>
    <property type="match status" value="1"/>
</dbReference>
<keyword evidence="9" id="KW-0233">DNA recombination</keyword>
<dbReference type="InterPro" id="IPR013762">
    <property type="entry name" value="Integrase-like_cat_sf"/>
</dbReference>
<dbReference type="GO" id="GO:0006310">
    <property type="term" value="P:DNA recombination"/>
    <property type="evidence" value="ECO:0007669"/>
    <property type="project" value="UniProtKB-KW"/>
</dbReference>
<organism evidence="13">
    <name type="scientific">hydrothermal vent metagenome</name>
    <dbReference type="NCBI Taxonomy" id="652676"/>
    <lineage>
        <taxon>unclassified sequences</taxon>
        <taxon>metagenomes</taxon>
        <taxon>ecological metagenomes</taxon>
    </lineage>
</organism>
<dbReference type="Gene3D" id="1.10.150.130">
    <property type="match status" value="1"/>
</dbReference>
<dbReference type="InterPro" id="IPR011932">
    <property type="entry name" value="Recomb_XerD"/>
</dbReference>
<evidence type="ECO:0000256" key="8">
    <source>
        <dbReference type="ARBA" id="ARBA00023125"/>
    </source>
</evidence>
<keyword evidence="7" id="KW-0229">DNA integration</keyword>
<evidence type="ECO:0000256" key="3">
    <source>
        <dbReference type="ARBA" id="ARBA00015810"/>
    </source>
</evidence>
<dbReference type="PROSITE" id="PS51900">
    <property type="entry name" value="CB"/>
    <property type="match status" value="1"/>
</dbReference>
<evidence type="ECO:0000256" key="5">
    <source>
        <dbReference type="ARBA" id="ARBA00022618"/>
    </source>
</evidence>
<comment type="similarity">
    <text evidence="2">Belongs to the 'phage' integrase family. XerD subfamily.</text>
</comment>
<keyword evidence="10" id="KW-0131">Cell cycle</keyword>
<evidence type="ECO:0000256" key="6">
    <source>
        <dbReference type="ARBA" id="ARBA00022829"/>
    </source>
</evidence>
<keyword evidence="4" id="KW-0963">Cytoplasm</keyword>
<reference evidence="13" key="1">
    <citation type="submission" date="2018-06" db="EMBL/GenBank/DDBJ databases">
        <authorList>
            <person name="Zhirakovskaya E."/>
        </authorList>
    </citation>
    <scope>NUCLEOTIDE SEQUENCE</scope>
</reference>